<protein>
    <submittedName>
        <fullName evidence="7">Pyridoxal phosphate-dependent aminotransferase</fullName>
    </submittedName>
</protein>
<keyword evidence="3 7" id="KW-0032">Aminotransferase</keyword>
<dbReference type="InterPro" id="IPR015422">
    <property type="entry name" value="PyrdxlP-dep_Trfase_small"/>
</dbReference>
<dbReference type="InterPro" id="IPR004839">
    <property type="entry name" value="Aminotransferase_I/II_large"/>
</dbReference>
<gene>
    <name evidence="7" type="ORF">PMH09_18115</name>
</gene>
<dbReference type="RefSeq" id="WP_283759756.1">
    <property type="nucleotide sequence ID" value="NZ_JAQOSQ010000026.1"/>
</dbReference>
<evidence type="ECO:0000256" key="5">
    <source>
        <dbReference type="ARBA" id="ARBA00022898"/>
    </source>
</evidence>
<evidence type="ECO:0000256" key="4">
    <source>
        <dbReference type="ARBA" id="ARBA00022679"/>
    </source>
</evidence>
<dbReference type="Gene3D" id="3.40.640.10">
    <property type="entry name" value="Type I PLP-dependent aspartate aminotransferase-like (Major domain)"/>
    <property type="match status" value="1"/>
</dbReference>
<comment type="cofactor">
    <cofactor evidence="1">
        <name>pyridoxal 5'-phosphate</name>
        <dbReference type="ChEBI" id="CHEBI:597326"/>
    </cofactor>
</comment>
<evidence type="ECO:0000259" key="6">
    <source>
        <dbReference type="Pfam" id="PF00155"/>
    </source>
</evidence>
<dbReference type="InterPro" id="IPR050596">
    <property type="entry name" value="AspAT/PAT-like"/>
</dbReference>
<evidence type="ECO:0000313" key="8">
    <source>
        <dbReference type="Proteomes" id="UP001232992"/>
    </source>
</evidence>
<evidence type="ECO:0000256" key="2">
    <source>
        <dbReference type="ARBA" id="ARBA00007441"/>
    </source>
</evidence>
<dbReference type="PANTHER" id="PTHR46383">
    <property type="entry name" value="ASPARTATE AMINOTRANSFERASE"/>
    <property type="match status" value="1"/>
</dbReference>
<dbReference type="CDD" id="cd00609">
    <property type="entry name" value="AAT_like"/>
    <property type="match status" value="1"/>
</dbReference>
<dbReference type="Pfam" id="PF00155">
    <property type="entry name" value="Aminotran_1_2"/>
    <property type="match status" value="1"/>
</dbReference>
<comment type="caution">
    <text evidence="7">The sequence shown here is derived from an EMBL/GenBank/DDBJ whole genome shotgun (WGS) entry which is preliminary data.</text>
</comment>
<sequence length="478" mass="53470">MHLSSRVANLPASPFVTFATLGSQYPDAISFRSGSPGHGLIPGVRSAIDEVRSTDISLYRVPHYGSPKARKDAAQYFQQRYGLEFDRDREINITSGFTHLFYCICTTLLNPGDPVLLIQPTFPQYQQPIELAGARRIIIPTSEAEEWKPKPEVVKATLANYPNAKMIVFNYPNNPSGAVLTQTDWNGIIDVLREEIDRRAIQGEAPLLVLSDDAYVPLFHSPEPQENYTLGKTLSKRLSFARGSEKQSLERLLESLFMACTLSKEGVGGLLLGMGATKNTQLIEYLRITQKATTISSNSLGEIALSAIIQSDPSETLAWARKLYSSRLNQLDIGLEKLFESHGLTQSRDRKSANFMPTAGMYLYRDFSHFKELKITADFLERVRPIAEGKFERDRLFDGDRINTNLDVALWLLVQAGVTAVPIGIPERCYIRFSVSLPQAIVEFDAKKIHRQKTEEKGEELIARALNRIDKSLGEAVS</sequence>
<dbReference type="GO" id="GO:0008483">
    <property type="term" value="F:transaminase activity"/>
    <property type="evidence" value="ECO:0007669"/>
    <property type="project" value="UniProtKB-KW"/>
</dbReference>
<keyword evidence="5" id="KW-0663">Pyridoxal phosphate</keyword>
<comment type="similarity">
    <text evidence="2">Belongs to the class-I pyridoxal-phosphate-dependent aminotransferase family.</text>
</comment>
<dbReference type="InterPro" id="IPR015424">
    <property type="entry name" value="PyrdxlP-dep_Trfase"/>
</dbReference>
<organism evidence="7 8">
    <name type="scientific">Roseofilum casamattae BLCC-M143</name>
    <dbReference type="NCBI Taxonomy" id="3022442"/>
    <lineage>
        <taxon>Bacteria</taxon>
        <taxon>Bacillati</taxon>
        <taxon>Cyanobacteriota</taxon>
        <taxon>Cyanophyceae</taxon>
        <taxon>Desertifilales</taxon>
        <taxon>Desertifilaceae</taxon>
        <taxon>Roseofilum</taxon>
        <taxon>Roseofilum casamattae</taxon>
    </lineage>
</organism>
<dbReference type="PANTHER" id="PTHR46383:SF1">
    <property type="entry name" value="ASPARTATE AMINOTRANSFERASE"/>
    <property type="match status" value="1"/>
</dbReference>
<proteinExistence type="inferred from homology"/>
<dbReference type="Gene3D" id="3.90.1150.10">
    <property type="entry name" value="Aspartate Aminotransferase, domain 1"/>
    <property type="match status" value="1"/>
</dbReference>
<evidence type="ECO:0000256" key="3">
    <source>
        <dbReference type="ARBA" id="ARBA00022576"/>
    </source>
</evidence>
<keyword evidence="8" id="KW-1185">Reference proteome</keyword>
<dbReference type="EMBL" id="JAQOSQ010000026">
    <property type="protein sequence ID" value="MDJ1185106.1"/>
    <property type="molecule type" value="Genomic_DNA"/>
</dbReference>
<dbReference type="SUPFAM" id="SSF53383">
    <property type="entry name" value="PLP-dependent transferases"/>
    <property type="match status" value="1"/>
</dbReference>
<dbReference type="InterPro" id="IPR015421">
    <property type="entry name" value="PyrdxlP-dep_Trfase_major"/>
</dbReference>
<name>A0ABT7C356_9CYAN</name>
<evidence type="ECO:0000256" key="1">
    <source>
        <dbReference type="ARBA" id="ARBA00001933"/>
    </source>
</evidence>
<reference evidence="7 8" key="1">
    <citation type="submission" date="2023-01" db="EMBL/GenBank/DDBJ databases">
        <title>Novel diversity within Roseofilum (Cyanobacteria; Desertifilaceae) from marine benthic mats with descriptions of four novel species.</title>
        <authorList>
            <person name="Wang Y."/>
            <person name="Berthold D.E."/>
            <person name="Hu J."/>
            <person name="Lefler F.W."/>
            <person name="Laughinghouse H.D. IV."/>
        </authorList>
    </citation>
    <scope>NUCLEOTIDE SEQUENCE [LARGE SCALE GENOMIC DNA]</scope>
    <source>
        <strain evidence="7 8">BLCC-M143</strain>
    </source>
</reference>
<evidence type="ECO:0000313" key="7">
    <source>
        <dbReference type="EMBL" id="MDJ1185106.1"/>
    </source>
</evidence>
<keyword evidence="4" id="KW-0808">Transferase</keyword>
<dbReference type="Proteomes" id="UP001232992">
    <property type="component" value="Unassembled WGS sequence"/>
</dbReference>
<feature type="domain" description="Aminotransferase class I/classII large" evidence="6">
    <location>
        <begin position="29"/>
        <end position="382"/>
    </location>
</feature>
<accession>A0ABT7C356</accession>